<dbReference type="RefSeq" id="WP_169853218.1">
    <property type="nucleotide sequence ID" value="NZ_CP019791.1"/>
</dbReference>
<gene>
    <name evidence="1" type="ORF">STSP2_02771</name>
</gene>
<accession>A0A1U9NPD3</accession>
<proteinExistence type="predicted"/>
<dbReference type="EMBL" id="CP019791">
    <property type="protein sequence ID" value="AQT69578.1"/>
    <property type="molecule type" value="Genomic_DNA"/>
</dbReference>
<evidence type="ECO:0000313" key="1">
    <source>
        <dbReference type="EMBL" id="AQT69578.1"/>
    </source>
</evidence>
<protein>
    <submittedName>
        <fullName evidence="1">Uncharacterized protein</fullName>
    </submittedName>
</protein>
<dbReference type="KEGG" id="alus:STSP2_02771"/>
<keyword evidence="2" id="KW-1185">Reference proteome</keyword>
<name>A0A1U9NPD3_9BACT</name>
<dbReference type="AlphaFoldDB" id="A0A1U9NPD3"/>
<dbReference type="STRING" id="1936003.STSP2_02771"/>
<reference evidence="2" key="1">
    <citation type="submission" date="2017-02" db="EMBL/GenBank/DDBJ databases">
        <title>Comparative genomics and description of representatives of a novel lineage of planctomycetes thriving in anoxic sediments.</title>
        <authorList>
            <person name="Spring S."/>
            <person name="Bunk B."/>
            <person name="Sproer C."/>
        </authorList>
    </citation>
    <scope>NUCLEOTIDE SEQUENCE [LARGE SCALE GENOMIC DNA]</scope>
    <source>
        <strain evidence="2">ST-NAGAB-D1</strain>
    </source>
</reference>
<organism evidence="1 2">
    <name type="scientific">Anaerohalosphaera lusitana</name>
    <dbReference type="NCBI Taxonomy" id="1936003"/>
    <lineage>
        <taxon>Bacteria</taxon>
        <taxon>Pseudomonadati</taxon>
        <taxon>Planctomycetota</taxon>
        <taxon>Phycisphaerae</taxon>
        <taxon>Sedimentisphaerales</taxon>
        <taxon>Anaerohalosphaeraceae</taxon>
        <taxon>Anaerohalosphaera</taxon>
    </lineage>
</organism>
<evidence type="ECO:0000313" key="2">
    <source>
        <dbReference type="Proteomes" id="UP000189674"/>
    </source>
</evidence>
<dbReference type="Proteomes" id="UP000189674">
    <property type="component" value="Chromosome"/>
</dbReference>
<sequence length="56" mass="6964">MFTRIKEILKYKHDWQIEKRDVTWYPSDRSCVRPDMKKVKPHQLPPLMVKKPAWRQ</sequence>